<sequence>MRYQTIPRKTRPSSQHFQSLLLLLYLSLVLVPIVLAGFADPPRDEPDALLTLEKELTAEHMRHQAQRLEWAMKVPKPVPWATHEHSLMGLFKNLRRARDTTEPEILAKINEFRRTGLMYGPKFDPGMYAPLGTRWNFQLLGPYPSSRLVRAGFQEDKGIVETELDNALDALKRQNWMETFSNKFELAYTDNIDLLRSAIEYHERRLANPLRLRTMQGRLKRIYTGPGIREIVRPA</sequence>
<name>A0A5C3END5_9BASI</name>
<dbReference type="Proteomes" id="UP000324022">
    <property type="component" value="Unassembled WGS sequence"/>
</dbReference>
<gene>
    <name evidence="2" type="ORF">UTRI_02605</name>
</gene>
<proteinExistence type="predicted"/>
<evidence type="ECO:0000256" key="1">
    <source>
        <dbReference type="SAM" id="SignalP"/>
    </source>
</evidence>
<keyword evidence="1" id="KW-0732">Signal</keyword>
<dbReference type="EMBL" id="OOIN01000043">
    <property type="protein sequence ID" value="SPO32048.1"/>
    <property type="molecule type" value="Genomic_DNA"/>
</dbReference>
<accession>A0A5C3END5</accession>
<evidence type="ECO:0000313" key="2">
    <source>
        <dbReference type="EMBL" id="SPO32048.1"/>
    </source>
</evidence>
<keyword evidence="3" id="KW-1185">Reference proteome</keyword>
<feature type="chain" id="PRO_5022788116" evidence="1">
    <location>
        <begin position="37"/>
        <end position="235"/>
    </location>
</feature>
<evidence type="ECO:0000313" key="3">
    <source>
        <dbReference type="Proteomes" id="UP000324022"/>
    </source>
</evidence>
<dbReference type="OrthoDB" id="2556677at2759"/>
<organism evidence="2 3">
    <name type="scientific">Ustilago trichophora</name>
    <dbReference type="NCBI Taxonomy" id="86804"/>
    <lineage>
        <taxon>Eukaryota</taxon>
        <taxon>Fungi</taxon>
        <taxon>Dikarya</taxon>
        <taxon>Basidiomycota</taxon>
        <taxon>Ustilaginomycotina</taxon>
        <taxon>Ustilaginomycetes</taxon>
        <taxon>Ustilaginales</taxon>
        <taxon>Ustilaginaceae</taxon>
        <taxon>Ustilago</taxon>
    </lineage>
</organism>
<reference evidence="2 3" key="1">
    <citation type="submission" date="2018-03" db="EMBL/GenBank/DDBJ databases">
        <authorList>
            <person name="Guldener U."/>
        </authorList>
    </citation>
    <scope>NUCLEOTIDE SEQUENCE [LARGE SCALE GENOMIC DNA]</scope>
    <source>
        <strain evidence="2 3">NBRC100155</strain>
    </source>
</reference>
<dbReference type="AlphaFoldDB" id="A0A5C3END5"/>
<feature type="signal peptide" evidence="1">
    <location>
        <begin position="1"/>
        <end position="36"/>
    </location>
</feature>
<protein>
    <submittedName>
        <fullName evidence="2">Uncharacterized protein</fullName>
    </submittedName>
</protein>